<feature type="compositionally biased region" description="Polar residues" evidence="1">
    <location>
        <begin position="767"/>
        <end position="776"/>
    </location>
</feature>
<accession>A0A1E4RP33</accession>
<feature type="compositionally biased region" description="Polar residues" evidence="1">
    <location>
        <begin position="188"/>
        <end position="201"/>
    </location>
</feature>
<dbReference type="AlphaFoldDB" id="A0A1E4RP33"/>
<keyword evidence="3" id="KW-1185">Reference proteome</keyword>
<name>A0A1E4RP33_9ASCO</name>
<evidence type="ECO:0000313" key="3">
    <source>
        <dbReference type="Proteomes" id="UP000095085"/>
    </source>
</evidence>
<feature type="region of interest" description="Disordered" evidence="1">
    <location>
        <begin position="634"/>
        <end position="668"/>
    </location>
</feature>
<feature type="region of interest" description="Disordered" evidence="1">
    <location>
        <begin position="70"/>
        <end position="89"/>
    </location>
</feature>
<sequence length="797" mass="89323">MAQAGYQNIPMELKICSANQTSSESEKSNRNTQFSSNATEKQQPTRSSSKNSNLSKYSYSIEPADSIYSKGSSNSYRLSRPPPPSTPIDAINKLEVESASTASIPISIPYYYIATNSNSLDTVNLFGNPNKKGHQPKYSNTSHINSPIQAPKPIHSNIPKPNPQIQNKEIDAEIRDDAYFNQLPKRYSQFTSDQRNPFTNQKSDKISLSSISSTDPVKQSLNGSRKPSIRRNLDYRKSSTSSSAGAARSRKSIQNSNQTKYNSSSYSELDPLLRTSSGDISNSMGSQATIFSTRQELDQNNLHTRSRLKRSKTRARLYTTDSDSTLSRRKAIKFKDGSWIYRLRLRINKMINKFKQLKFRNFTASSKRTTTISSRTKKQRKLLRAKSMLRKKFLSNTNEPQPSIRDKISAPQNNPRLGLDKIETVSVVDDELKFLAGAPEDNLRISASEVKPKSSDKYSHLASYIDQQQNTYSQLERNRFGSTREAGDTSYFNDEGNMSPGEKQRRDQTGSLDPGRKPSVKSNNNTDVTSSSTPPIPPPHLQETFFQSLAANNSQSEVIELWKSYLSHVLSKRIQLRQEINLFRTFIANEPNHGHNAFEIYQDKSENNQTDKSENTNEKLDNLQLTNLNEHIKSRHLSSKEDSQISSQEPSNSGEYSSSAGSDNFTDTASDATSELIDVDSTTEKFQSKCLNRRSVLGDMLDYDSSDNDLMLSAAQSLSNDDNSESGASRLQAMSNSSFSYSPSFSGSMASDIGLNKRYGTISRKSTINSKNNENRPFSPMRRSQGIQLNLNSLNEV</sequence>
<organism evidence="2 3">
    <name type="scientific">Hyphopichia burtonii NRRL Y-1933</name>
    <dbReference type="NCBI Taxonomy" id="984485"/>
    <lineage>
        <taxon>Eukaryota</taxon>
        <taxon>Fungi</taxon>
        <taxon>Dikarya</taxon>
        <taxon>Ascomycota</taxon>
        <taxon>Saccharomycotina</taxon>
        <taxon>Pichiomycetes</taxon>
        <taxon>Debaryomycetaceae</taxon>
        <taxon>Hyphopichia</taxon>
    </lineage>
</organism>
<feature type="compositionally biased region" description="Low complexity" evidence="1">
    <location>
        <begin position="646"/>
        <end position="662"/>
    </location>
</feature>
<feature type="region of interest" description="Disordered" evidence="1">
    <location>
        <begin position="767"/>
        <end position="797"/>
    </location>
</feature>
<dbReference type="RefSeq" id="XP_020078038.1">
    <property type="nucleotide sequence ID" value="XM_020222711.1"/>
</dbReference>
<feature type="compositionally biased region" description="Polar residues" evidence="1">
    <location>
        <begin position="30"/>
        <end position="46"/>
    </location>
</feature>
<feature type="compositionally biased region" description="Low complexity" evidence="1">
    <location>
        <begin position="47"/>
        <end position="57"/>
    </location>
</feature>
<dbReference type="Proteomes" id="UP000095085">
    <property type="component" value="Unassembled WGS sequence"/>
</dbReference>
<feature type="compositionally biased region" description="Polar residues" evidence="1">
    <location>
        <begin position="253"/>
        <end position="267"/>
    </location>
</feature>
<proteinExistence type="predicted"/>
<reference evidence="3" key="1">
    <citation type="submission" date="2016-05" db="EMBL/GenBank/DDBJ databases">
        <title>Comparative genomics of biotechnologically important yeasts.</title>
        <authorList>
            <consortium name="DOE Joint Genome Institute"/>
            <person name="Riley R."/>
            <person name="Haridas S."/>
            <person name="Wolfe K.H."/>
            <person name="Lopes M.R."/>
            <person name="Hittinger C.T."/>
            <person name="Goker M."/>
            <person name="Salamov A."/>
            <person name="Wisecaver J."/>
            <person name="Long T.M."/>
            <person name="Aerts A.L."/>
            <person name="Barry K."/>
            <person name="Choi C."/>
            <person name="Clum A."/>
            <person name="Coughlan A.Y."/>
            <person name="Deshpande S."/>
            <person name="Douglass A.P."/>
            <person name="Hanson S.J."/>
            <person name="Klenk H.-P."/>
            <person name="Labutti K."/>
            <person name="Lapidus A."/>
            <person name="Lindquist E."/>
            <person name="Lipzen A."/>
            <person name="Meier-Kolthoff J.P."/>
            <person name="Ohm R.A."/>
            <person name="Otillar R.P."/>
            <person name="Pangilinan J."/>
            <person name="Peng Y."/>
            <person name="Rokas A."/>
            <person name="Rosa C.A."/>
            <person name="Scheuner C."/>
            <person name="Sibirny A.A."/>
            <person name="Slot J.C."/>
            <person name="Stielow J.B."/>
            <person name="Sun H."/>
            <person name="Kurtzman C.P."/>
            <person name="Blackwell M."/>
            <person name="Grigoriev I.V."/>
            <person name="Jeffries T.W."/>
        </authorList>
    </citation>
    <scope>NUCLEOTIDE SEQUENCE [LARGE SCALE GENOMIC DNA]</scope>
    <source>
        <strain evidence="3">NRRL Y-1933</strain>
    </source>
</reference>
<evidence type="ECO:0000256" key="1">
    <source>
        <dbReference type="SAM" id="MobiDB-lite"/>
    </source>
</evidence>
<feature type="compositionally biased region" description="Polar residues" evidence="1">
    <location>
        <begin position="214"/>
        <end position="225"/>
    </location>
</feature>
<feature type="region of interest" description="Disordered" evidence="1">
    <location>
        <begin position="469"/>
        <end position="540"/>
    </location>
</feature>
<feature type="compositionally biased region" description="Low complexity" evidence="1">
    <location>
        <begin position="238"/>
        <end position="247"/>
    </location>
</feature>
<feature type="compositionally biased region" description="Polar residues" evidence="1">
    <location>
        <begin position="785"/>
        <end position="797"/>
    </location>
</feature>
<evidence type="ECO:0000313" key="2">
    <source>
        <dbReference type="EMBL" id="ODV68971.1"/>
    </source>
</evidence>
<feature type="compositionally biased region" description="Low complexity" evidence="1">
    <location>
        <begin position="520"/>
        <end position="533"/>
    </location>
</feature>
<dbReference type="OrthoDB" id="4087712at2759"/>
<gene>
    <name evidence="2" type="ORF">HYPBUDRAFT_165661</name>
</gene>
<feature type="region of interest" description="Disordered" evidence="1">
    <location>
        <begin position="17"/>
        <end position="57"/>
    </location>
</feature>
<protein>
    <submittedName>
        <fullName evidence="2">Uncharacterized protein</fullName>
    </submittedName>
</protein>
<dbReference type="GeneID" id="30997260"/>
<dbReference type="EMBL" id="KV454539">
    <property type="protein sequence ID" value="ODV68971.1"/>
    <property type="molecule type" value="Genomic_DNA"/>
</dbReference>
<feature type="region of interest" description="Disordered" evidence="1">
    <location>
        <begin position="395"/>
        <end position="416"/>
    </location>
</feature>
<feature type="region of interest" description="Disordered" evidence="1">
    <location>
        <begin position="187"/>
        <end position="268"/>
    </location>
</feature>